<feature type="region of interest" description="Disordered" evidence="6">
    <location>
        <begin position="909"/>
        <end position="943"/>
    </location>
</feature>
<keyword evidence="12" id="KW-1185">Reference proteome</keyword>
<keyword evidence="7" id="KW-0472">Membrane</keyword>
<dbReference type="Gene3D" id="6.10.340.10">
    <property type="match status" value="1"/>
</dbReference>
<dbReference type="CDD" id="cd11386">
    <property type="entry name" value="MCP_signal"/>
    <property type="match status" value="1"/>
</dbReference>
<dbReference type="InterPro" id="IPR051310">
    <property type="entry name" value="MCP_chemotaxis"/>
</dbReference>
<dbReference type="SMART" id="SM00091">
    <property type="entry name" value="PAS"/>
    <property type="match status" value="2"/>
</dbReference>
<proteinExistence type="inferred from homology"/>
<feature type="transmembrane region" description="Helical" evidence="7">
    <location>
        <begin position="162"/>
        <end position="181"/>
    </location>
</feature>
<sequence length="943" mass="105027">MNNEDREYLIQENEILVSTTDMSGNITYADDNFVRVSGYSRDELLGSPHNIVRHPDMPKEVFEDFWREINLGNCWSGIIKNRQKSGGYYWVKSDVTPLYKDGVQLGFMSVRSIPNKVDLEKIKIQYSLFKEGEQGDLVIKRGKVVKKQNAHSLNALTIKQRLFGLVLIATISLFTVLGIGIHSSYTEKEAVEHLYNSHIESYSHLLAIDKLWAENRLLLQPLTVTNDLEQYTNISQTLKDNALTLKQITASLIDKFDLEHNSKIEKYHIIAEQSDRLAATSLVEVYSTLSSSDESQRSNADFRSLILAFISEISTYEQSIGELILENRQQSHEIYEESKYVFWLEVALSSVITLFFIVAYLIFAFIFNRDINSRLSDIRRYFTRLVKKDYLFEINVEKNDEIGQVLQSLKIMKVQLAYNMESVRQKAIAATRIKIALDNVSTNMMIVDNDNTIIYVNPSIIGMFTQAEKELKSYSADFDAKGLLGLNINDLNLVTIHQKNRHSNNYQQSGHDIPHTAGVEQTQEIDINGRIFNIVSNPVIDESGKQIGYVTEWVDRTAEIGVEKEIEHVIQSAVEGDFSQRMALDGKNTFFTMLCGNMNRLLEISEVSLTDIVAVLSSLAKGDLTSQITADYSGAFGELKTSSNLTVTKLKEMILHIKISADTINTATKEIAIGNIDLAQRTEKQARSLEVTSSSMEELTITVKQNSEHSKQANHLAKETSVNALKGGEVVTQVVENMADIHTSSQEVMNIISVIDSIAFQTNILALNAAVEAARAGEQGRGFAVVATEVRNLAQRSAAAAKEVESLINSSVRKIEIGSKLATQAGESISSVVVSIQEVAQLIEEITQASVEQSVGIDQVTRAILEVDDVTQQNSALVEEGSAAASSLEEQVANLAIYVAAFDTGEQRLSSQNSGSESNLGEKNAYVTTASHNHDDDNDWSEF</sequence>
<evidence type="ECO:0000259" key="8">
    <source>
        <dbReference type="PROSITE" id="PS50111"/>
    </source>
</evidence>
<organism evidence="11 12">
    <name type="scientific">Vibrio qingdaonensis</name>
    <dbReference type="NCBI Taxonomy" id="2829491"/>
    <lineage>
        <taxon>Bacteria</taxon>
        <taxon>Pseudomonadati</taxon>
        <taxon>Pseudomonadota</taxon>
        <taxon>Gammaproteobacteria</taxon>
        <taxon>Vibrionales</taxon>
        <taxon>Vibrionaceae</taxon>
        <taxon>Vibrio</taxon>
    </lineage>
</organism>
<dbReference type="Proteomes" id="UP001155587">
    <property type="component" value="Unassembled WGS sequence"/>
</dbReference>
<evidence type="ECO:0000256" key="6">
    <source>
        <dbReference type="SAM" id="MobiDB-lite"/>
    </source>
</evidence>
<dbReference type="SMART" id="SM00304">
    <property type="entry name" value="HAMP"/>
    <property type="match status" value="2"/>
</dbReference>
<dbReference type="InterPro" id="IPR035965">
    <property type="entry name" value="PAS-like_dom_sf"/>
</dbReference>
<comment type="caution">
    <text evidence="11">The sequence shown here is derived from an EMBL/GenBank/DDBJ whole genome shotgun (WGS) entry which is preliminary data.</text>
</comment>
<comment type="subcellular location">
    <subcellularLocation>
        <location evidence="1">Membrane</location>
    </subcellularLocation>
</comment>
<evidence type="ECO:0000256" key="7">
    <source>
        <dbReference type="SAM" id="Phobius"/>
    </source>
</evidence>
<dbReference type="AlphaFoldDB" id="A0A9X3CPG1"/>
<dbReference type="InterPro" id="IPR004090">
    <property type="entry name" value="Chemotax_Me-accpt_rcpt"/>
</dbReference>
<feature type="domain" description="HAMP" evidence="10">
    <location>
        <begin position="609"/>
        <end position="655"/>
    </location>
</feature>
<dbReference type="GO" id="GO:0006935">
    <property type="term" value="P:chemotaxis"/>
    <property type="evidence" value="ECO:0007669"/>
    <property type="project" value="InterPro"/>
</dbReference>
<dbReference type="PANTHER" id="PTHR43531">
    <property type="entry name" value="PROTEIN ICFG"/>
    <property type="match status" value="1"/>
</dbReference>
<protein>
    <submittedName>
        <fullName evidence="11">Methyl-accepting chemotaxis protein</fullName>
    </submittedName>
</protein>
<dbReference type="InterPro" id="IPR004089">
    <property type="entry name" value="MCPsignal_dom"/>
</dbReference>
<dbReference type="GO" id="GO:0007165">
    <property type="term" value="P:signal transduction"/>
    <property type="evidence" value="ECO:0007669"/>
    <property type="project" value="UniProtKB-KW"/>
</dbReference>
<dbReference type="PRINTS" id="PR00260">
    <property type="entry name" value="CHEMTRNSDUCR"/>
</dbReference>
<evidence type="ECO:0000256" key="4">
    <source>
        <dbReference type="ARBA" id="ARBA00029447"/>
    </source>
</evidence>
<dbReference type="Pfam" id="PF18947">
    <property type="entry name" value="HAMP_2"/>
    <property type="match status" value="1"/>
</dbReference>
<dbReference type="PANTHER" id="PTHR43531:SF14">
    <property type="entry name" value="METHYL-ACCEPTING CHEMOTAXIS PROTEIN I-RELATED"/>
    <property type="match status" value="1"/>
</dbReference>
<evidence type="ECO:0000256" key="3">
    <source>
        <dbReference type="ARBA" id="ARBA00023224"/>
    </source>
</evidence>
<feature type="domain" description="PAS" evidence="9">
    <location>
        <begin position="429"/>
        <end position="471"/>
    </location>
</feature>
<gene>
    <name evidence="11" type="ORF">MD535_14150</name>
</gene>
<evidence type="ECO:0000313" key="12">
    <source>
        <dbReference type="Proteomes" id="UP001155587"/>
    </source>
</evidence>
<keyword evidence="7" id="KW-0812">Transmembrane</keyword>
<evidence type="ECO:0000259" key="10">
    <source>
        <dbReference type="PROSITE" id="PS50885"/>
    </source>
</evidence>
<dbReference type="PROSITE" id="PS50111">
    <property type="entry name" value="CHEMOTAXIS_TRANSDUC_2"/>
    <property type="match status" value="1"/>
</dbReference>
<feature type="domain" description="Methyl-accepting transducer" evidence="8">
    <location>
        <begin position="660"/>
        <end position="889"/>
    </location>
</feature>
<dbReference type="InterPro" id="IPR003660">
    <property type="entry name" value="HAMP_dom"/>
</dbReference>
<accession>A0A9X3CPG1</accession>
<dbReference type="GO" id="GO:0005886">
    <property type="term" value="C:plasma membrane"/>
    <property type="evidence" value="ECO:0007669"/>
    <property type="project" value="TreeGrafter"/>
</dbReference>
<dbReference type="FunFam" id="1.10.287.950:FF:000001">
    <property type="entry name" value="Methyl-accepting chemotaxis sensory transducer"/>
    <property type="match status" value="1"/>
</dbReference>
<dbReference type="SUPFAM" id="SSF55785">
    <property type="entry name" value="PYP-like sensor domain (PAS domain)"/>
    <property type="match status" value="1"/>
</dbReference>
<dbReference type="Gene3D" id="1.10.287.950">
    <property type="entry name" value="Methyl-accepting chemotaxis protein"/>
    <property type="match status" value="1"/>
</dbReference>
<comment type="similarity">
    <text evidence="4">Belongs to the methyl-accepting chemotaxis (MCP) protein family.</text>
</comment>
<keyword evidence="7" id="KW-1133">Transmembrane helix</keyword>
<dbReference type="GO" id="GO:0004888">
    <property type="term" value="F:transmembrane signaling receptor activity"/>
    <property type="evidence" value="ECO:0007669"/>
    <property type="project" value="InterPro"/>
</dbReference>
<feature type="domain" description="HAMP" evidence="10">
    <location>
        <begin position="369"/>
        <end position="421"/>
    </location>
</feature>
<dbReference type="SUPFAM" id="SSF58104">
    <property type="entry name" value="Methyl-accepting chemotaxis protein (MCP) signaling domain"/>
    <property type="match status" value="1"/>
</dbReference>
<evidence type="ECO:0000313" key="11">
    <source>
        <dbReference type="EMBL" id="MCW8347143.1"/>
    </source>
</evidence>
<dbReference type="RefSeq" id="WP_265675677.1">
    <property type="nucleotide sequence ID" value="NZ_JAKRRY010000018.1"/>
</dbReference>
<feature type="domain" description="PAS" evidence="9">
    <location>
        <begin position="2"/>
        <end position="46"/>
    </location>
</feature>
<reference evidence="11" key="1">
    <citation type="submission" date="2022-02" db="EMBL/GenBank/DDBJ databases">
        <title>Vibrio sp. nov, a new bacterium isolated from seawater.</title>
        <authorList>
            <person name="Yuan Y."/>
        </authorList>
    </citation>
    <scope>NUCLEOTIDE SEQUENCE</scope>
    <source>
        <strain evidence="11">ZSDZ65</strain>
    </source>
</reference>
<evidence type="ECO:0000256" key="2">
    <source>
        <dbReference type="ARBA" id="ARBA00022481"/>
    </source>
</evidence>
<dbReference type="EMBL" id="JAKRRY010000018">
    <property type="protein sequence ID" value="MCW8347143.1"/>
    <property type="molecule type" value="Genomic_DNA"/>
</dbReference>
<feature type="compositionally biased region" description="Polar residues" evidence="6">
    <location>
        <begin position="909"/>
        <end position="931"/>
    </location>
</feature>
<dbReference type="Pfam" id="PF13426">
    <property type="entry name" value="PAS_9"/>
    <property type="match status" value="1"/>
</dbReference>
<dbReference type="NCBIfam" id="TIGR00229">
    <property type="entry name" value="sensory_box"/>
    <property type="match status" value="1"/>
</dbReference>
<dbReference type="CDD" id="cd00130">
    <property type="entry name" value="PAS"/>
    <property type="match status" value="1"/>
</dbReference>
<dbReference type="InterPro" id="IPR000014">
    <property type="entry name" value="PAS"/>
</dbReference>
<evidence type="ECO:0000256" key="5">
    <source>
        <dbReference type="PROSITE-ProRule" id="PRU00284"/>
    </source>
</evidence>
<dbReference type="PROSITE" id="PS50112">
    <property type="entry name" value="PAS"/>
    <property type="match status" value="2"/>
</dbReference>
<keyword evidence="2" id="KW-0488">Methylation</keyword>
<dbReference type="Pfam" id="PF08447">
    <property type="entry name" value="PAS_3"/>
    <property type="match status" value="1"/>
</dbReference>
<dbReference type="Gene3D" id="3.30.450.20">
    <property type="entry name" value="PAS domain"/>
    <property type="match status" value="2"/>
</dbReference>
<dbReference type="SMART" id="SM00283">
    <property type="entry name" value="MA"/>
    <property type="match status" value="1"/>
</dbReference>
<dbReference type="InterPro" id="IPR013655">
    <property type="entry name" value="PAS_fold_3"/>
</dbReference>
<dbReference type="Pfam" id="PF00015">
    <property type="entry name" value="MCPsignal"/>
    <property type="match status" value="1"/>
</dbReference>
<keyword evidence="3 5" id="KW-0807">Transducer</keyword>
<name>A0A9X3CPG1_9VIBR</name>
<evidence type="ECO:0000256" key="1">
    <source>
        <dbReference type="ARBA" id="ARBA00004370"/>
    </source>
</evidence>
<feature type="transmembrane region" description="Helical" evidence="7">
    <location>
        <begin position="340"/>
        <end position="367"/>
    </location>
</feature>
<evidence type="ECO:0000259" key="9">
    <source>
        <dbReference type="PROSITE" id="PS50112"/>
    </source>
</evidence>
<dbReference type="PROSITE" id="PS50885">
    <property type="entry name" value="HAMP"/>
    <property type="match status" value="2"/>
</dbReference>